<sequence length="221" mass="23292">MDVPKEPATRGDDGLRLCRGIPEGAEQQVAALYWEAFGRKLGSALGPPDKGRAFLAAHLHHDRGIAVLDGTGRVVGVAGYDLAGRGLTGGSARDVLSAYGPLGGLPRLALLALFTRKPAERELVMDGICVAAPHRGTGIGSLLLREIAAVAAEHARTRIRLDVIDVNPRARALYTRHGFTAVRTQRTPFLRTLMGFGAVTTMHRAVTPDGPGGGNPLCPTP</sequence>
<accession>A0A160P731</accession>
<dbReference type="RefSeq" id="WP_359885668.1">
    <property type="nucleotide sequence ID" value="NZ_JBEYHT010000117.1"/>
</dbReference>
<evidence type="ECO:0000259" key="3">
    <source>
        <dbReference type="PROSITE" id="PS51186"/>
    </source>
</evidence>
<evidence type="ECO:0000313" key="4">
    <source>
        <dbReference type="EMBL" id="BAU87709.1"/>
    </source>
</evidence>
<dbReference type="CDD" id="cd04301">
    <property type="entry name" value="NAT_SF"/>
    <property type="match status" value="1"/>
</dbReference>
<evidence type="ECO:0000256" key="1">
    <source>
        <dbReference type="ARBA" id="ARBA00022679"/>
    </source>
</evidence>
<evidence type="ECO:0000313" key="5">
    <source>
        <dbReference type="Proteomes" id="UP000217676"/>
    </source>
</evidence>
<dbReference type="AlphaFoldDB" id="A0A160P731"/>
<dbReference type="Proteomes" id="UP000217676">
    <property type="component" value="Chromosome"/>
</dbReference>
<dbReference type="InterPro" id="IPR016181">
    <property type="entry name" value="Acyl_CoA_acyltransferase"/>
</dbReference>
<dbReference type="SUPFAM" id="SSF55729">
    <property type="entry name" value="Acyl-CoA N-acyltransferases (Nat)"/>
    <property type="match status" value="1"/>
</dbReference>
<name>A0A160P731_STRLU</name>
<proteinExistence type="predicted"/>
<gene>
    <name evidence="4" type="ORF">SLA_6843</name>
</gene>
<dbReference type="InterPro" id="IPR000182">
    <property type="entry name" value="GNAT_dom"/>
</dbReference>
<dbReference type="InterPro" id="IPR050680">
    <property type="entry name" value="YpeA/RimI_acetyltransf"/>
</dbReference>
<protein>
    <submittedName>
        <fullName evidence="4">MobC protein</fullName>
    </submittedName>
</protein>
<evidence type="ECO:0000256" key="2">
    <source>
        <dbReference type="ARBA" id="ARBA00023315"/>
    </source>
</evidence>
<dbReference type="PROSITE" id="PS51186">
    <property type="entry name" value="GNAT"/>
    <property type="match status" value="1"/>
</dbReference>
<keyword evidence="5" id="KW-1185">Reference proteome</keyword>
<dbReference type="KEGG" id="slau:SLA_6843"/>
<dbReference type="Pfam" id="PF00583">
    <property type="entry name" value="Acetyltransf_1"/>
    <property type="match status" value="1"/>
</dbReference>
<keyword evidence="2" id="KW-0012">Acyltransferase</keyword>
<organism evidence="4 5">
    <name type="scientific">Streptomyces laurentii</name>
    <dbReference type="NCBI Taxonomy" id="39478"/>
    <lineage>
        <taxon>Bacteria</taxon>
        <taxon>Bacillati</taxon>
        <taxon>Actinomycetota</taxon>
        <taxon>Actinomycetes</taxon>
        <taxon>Kitasatosporales</taxon>
        <taxon>Streptomycetaceae</taxon>
        <taxon>Streptomyces</taxon>
    </lineage>
</organism>
<dbReference type="PANTHER" id="PTHR43420">
    <property type="entry name" value="ACETYLTRANSFERASE"/>
    <property type="match status" value="1"/>
</dbReference>
<feature type="domain" description="N-acetyltransferase" evidence="3">
    <location>
        <begin position="16"/>
        <end position="199"/>
    </location>
</feature>
<reference evidence="4 5" key="1">
    <citation type="journal article" date="2016" name="Genome Announc.">
        <title>Complete Genome Sequence of Thiostrepton-Producing Streptomyces laurentii ATCC 31255.</title>
        <authorList>
            <person name="Doi K."/>
            <person name="Fujino Y."/>
            <person name="Nagayoshi Y."/>
            <person name="Ohshima T."/>
            <person name="Ogata S."/>
        </authorList>
    </citation>
    <scope>NUCLEOTIDE SEQUENCE [LARGE SCALE GENOMIC DNA]</scope>
    <source>
        <strain evidence="4 5">ATCC 31255</strain>
    </source>
</reference>
<dbReference type="Gene3D" id="3.40.630.30">
    <property type="match status" value="1"/>
</dbReference>
<dbReference type="GO" id="GO:0016747">
    <property type="term" value="F:acyltransferase activity, transferring groups other than amino-acyl groups"/>
    <property type="evidence" value="ECO:0007669"/>
    <property type="project" value="InterPro"/>
</dbReference>
<dbReference type="EMBL" id="AP017424">
    <property type="protein sequence ID" value="BAU87709.1"/>
    <property type="molecule type" value="Genomic_DNA"/>
</dbReference>
<keyword evidence="1" id="KW-0808">Transferase</keyword>